<dbReference type="AlphaFoldDB" id="A0A1G9ZX65"/>
<accession>A0A1G9ZX65</accession>
<feature type="region of interest" description="Disordered" evidence="1">
    <location>
        <begin position="1"/>
        <end position="120"/>
    </location>
</feature>
<sequence>MSNNELTEPIEAAPVQDTDPADTKAEAPQAEETTTPLPLTSPGTASTPDESATAPLPAPATTPSSPEDTWELPGGKPPESPAPPKDAKDLPVTPERDVWSGPRRPAAAQPGAPGAATTAPAPRGVRATTLVWGLILLVLGGLLIAVAAGLQIDLVTAVIVLLAGVGVALLITALLPRRKAGAPGAGA</sequence>
<organism evidence="3 4">
    <name type="scientific">Actinomyces ruminicola</name>
    <dbReference type="NCBI Taxonomy" id="332524"/>
    <lineage>
        <taxon>Bacteria</taxon>
        <taxon>Bacillati</taxon>
        <taxon>Actinomycetota</taxon>
        <taxon>Actinomycetes</taxon>
        <taxon>Actinomycetales</taxon>
        <taxon>Actinomycetaceae</taxon>
        <taxon>Actinomyces</taxon>
    </lineage>
</organism>
<feature type="compositionally biased region" description="Pro residues" evidence="1">
    <location>
        <begin position="75"/>
        <end position="84"/>
    </location>
</feature>
<feature type="compositionally biased region" description="Low complexity" evidence="1">
    <location>
        <begin position="101"/>
        <end position="120"/>
    </location>
</feature>
<name>A0A1G9ZX65_9ACTO</name>
<reference evidence="4" key="1">
    <citation type="submission" date="2016-10" db="EMBL/GenBank/DDBJ databases">
        <authorList>
            <person name="Varghese N."/>
            <person name="Submissions S."/>
        </authorList>
    </citation>
    <scope>NUCLEOTIDE SEQUENCE [LARGE SCALE GENOMIC DNA]</scope>
    <source>
        <strain evidence="4">DSM 27982</strain>
    </source>
</reference>
<keyword evidence="2" id="KW-0812">Transmembrane</keyword>
<keyword evidence="2" id="KW-1133">Transmembrane helix</keyword>
<dbReference type="EMBL" id="FNIM01000001">
    <property type="protein sequence ID" value="SDN25838.1"/>
    <property type="molecule type" value="Genomic_DNA"/>
</dbReference>
<feature type="transmembrane region" description="Helical" evidence="2">
    <location>
        <begin position="130"/>
        <end position="148"/>
    </location>
</feature>
<protein>
    <submittedName>
        <fullName evidence="3">Uncharacterized protein</fullName>
    </submittedName>
</protein>
<keyword evidence="2" id="KW-0472">Membrane</keyword>
<feature type="transmembrane region" description="Helical" evidence="2">
    <location>
        <begin position="154"/>
        <end position="175"/>
    </location>
</feature>
<keyword evidence="4" id="KW-1185">Reference proteome</keyword>
<feature type="compositionally biased region" description="Basic and acidic residues" evidence="1">
    <location>
        <begin position="85"/>
        <end position="98"/>
    </location>
</feature>
<gene>
    <name evidence="3" type="ORF">SAMN05216355_101451</name>
</gene>
<dbReference type="Proteomes" id="UP000198541">
    <property type="component" value="Unassembled WGS sequence"/>
</dbReference>
<feature type="compositionally biased region" description="Low complexity" evidence="1">
    <location>
        <begin position="26"/>
        <end position="66"/>
    </location>
</feature>
<dbReference type="RefSeq" id="WP_092532668.1">
    <property type="nucleotide sequence ID" value="NZ_FNIM01000001.1"/>
</dbReference>
<evidence type="ECO:0000313" key="3">
    <source>
        <dbReference type="EMBL" id="SDN25838.1"/>
    </source>
</evidence>
<evidence type="ECO:0000256" key="1">
    <source>
        <dbReference type="SAM" id="MobiDB-lite"/>
    </source>
</evidence>
<proteinExistence type="predicted"/>
<evidence type="ECO:0000256" key="2">
    <source>
        <dbReference type="SAM" id="Phobius"/>
    </source>
</evidence>
<evidence type="ECO:0000313" key="4">
    <source>
        <dbReference type="Proteomes" id="UP000198541"/>
    </source>
</evidence>